<name>A0A9X3MY62_9ACTN</name>
<dbReference type="EMBL" id="JAPDOD010000037">
    <property type="protein sequence ID" value="MDA0164712.1"/>
    <property type="molecule type" value="Genomic_DNA"/>
</dbReference>
<proteinExistence type="predicted"/>
<comment type="caution">
    <text evidence="3">The sequence shown here is derived from an EMBL/GenBank/DDBJ whole genome shotgun (WGS) entry which is preliminary data.</text>
</comment>
<keyword evidence="4" id="KW-1185">Reference proteome</keyword>
<accession>A0A9X3MY62</accession>
<evidence type="ECO:0000259" key="2">
    <source>
        <dbReference type="Pfam" id="PF26607"/>
    </source>
</evidence>
<evidence type="ECO:0000313" key="4">
    <source>
        <dbReference type="Proteomes" id="UP001149140"/>
    </source>
</evidence>
<dbReference type="SUPFAM" id="SSF89372">
    <property type="entry name" value="Fucose-specific lectin"/>
    <property type="match status" value="2"/>
</dbReference>
<gene>
    <name evidence="3" type="ORF">OM076_30875</name>
</gene>
<evidence type="ECO:0000313" key="3">
    <source>
        <dbReference type="EMBL" id="MDA0164712.1"/>
    </source>
</evidence>
<reference evidence="3" key="1">
    <citation type="submission" date="2022-10" db="EMBL/GenBank/DDBJ databases">
        <title>The WGS of Solirubrobacter ginsenosidimutans DSM 21036.</title>
        <authorList>
            <person name="Jiang Z."/>
        </authorList>
    </citation>
    <scope>NUCLEOTIDE SEQUENCE</scope>
    <source>
        <strain evidence="3">DSM 21036</strain>
    </source>
</reference>
<dbReference type="Pfam" id="PF26607">
    <property type="entry name" value="DUF8189"/>
    <property type="match status" value="1"/>
</dbReference>
<feature type="domain" description="PLL-like beta propeller" evidence="2">
    <location>
        <begin position="37"/>
        <end position="298"/>
    </location>
</feature>
<feature type="signal peptide" evidence="1">
    <location>
        <begin position="1"/>
        <end position="17"/>
    </location>
</feature>
<evidence type="ECO:0000256" key="1">
    <source>
        <dbReference type="SAM" id="SignalP"/>
    </source>
</evidence>
<dbReference type="Proteomes" id="UP001149140">
    <property type="component" value="Unassembled WGS sequence"/>
</dbReference>
<dbReference type="Gene3D" id="2.120.10.70">
    <property type="entry name" value="Fucose-specific lectin"/>
    <property type="match status" value="1"/>
</dbReference>
<protein>
    <recommendedName>
        <fullName evidence="2">PLL-like beta propeller domain-containing protein</fullName>
    </recommendedName>
</protein>
<dbReference type="AlphaFoldDB" id="A0A9X3MY62"/>
<organism evidence="3 4">
    <name type="scientific">Solirubrobacter ginsenosidimutans</name>
    <dbReference type="NCBI Taxonomy" id="490573"/>
    <lineage>
        <taxon>Bacteria</taxon>
        <taxon>Bacillati</taxon>
        <taxon>Actinomycetota</taxon>
        <taxon>Thermoleophilia</taxon>
        <taxon>Solirubrobacterales</taxon>
        <taxon>Solirubrobacteraceae</taxon>
        <taxon>Solirubrobacter</taxon>
    </lineage>
</organism>
<keyword evidence="1" id="KW-0732">Signal</keyword>
<feature type="chain" id="PRO_5040799951" description="PLL-like beta propeller domain-containing protein" evidence="1">
    <location>
        <begin position="18"/>
        <end position="414"/>
    </location>
</feature>
<dbReference type="InterPro" id="IPR058502">
    <property type="entry name" value="PLL-like_beta-prop"/>
</dbReference>
<sequence>MLLTAATLWLLAGGSAAADVYDDNPATASRSAGETYVFARALDGNVLERHRQTTGWSDWRSIGGDATSGPAAAAYGGTIHVFVRGPDGAVYQSWLQDDGSFHSWNSLGGYTLSAPAVTPRRGTPYLDLVVRGGDSQMYQQSYVPGTGWSGFAAIGGVLTSGAAINSQSAGLLNIWSRATDGTMVQKSWNGSAWVDWSTLGGGLIGAPSTVSRAENVINIYVRGAADATYQRSWSAAGWTDWFLLDSTPVASTPVVGSDRPDREYLFARTAKNTMLYKEWNASTGWTGWSDLGPVAVPSPQPPPPVTPPAPPASDGELNVVTGLGCTPANGKLRVSIAVKKPKGKLKPRVSKIVFYTKGKGRKIRIDRKAPFVVRIGINRPAGSTGRVYARVYYRRSAHGKLHRKVVSRRYTVCR</sequence>